<dbReference type="InterPro" id="IPR000644">
    <property type="entry name" value="CBS_dom"/>
</dbReference>
<evidence type="ECO:0000313" key="5">
    <source>
        <dbReference type="EMBL" id="SDM35627.1"/>
    </source>
</evidence>
<feature type="domain" description="CBS" evidence="4">
    <location>
        <begin position="10"/>
        <end position="70"/>
    </location>
</feature>
<dbReference type="SUPFAM" id="SSF54631">
    <property type="entry name" value="CBS-domain pair"/>
    <property type="match status" value="1"/>
</dbReference>
<keyword evidence="1 2" id="KW-0129">CBS domain</keyword>
<evidence type="ECO:0000256" key="1">
    <source>
        <dbReference type="ARBA" id="ARBA00023122"/>
    </source>
</evidence>
<dbReference type="PROSITE" id="PS50914">
    <property type="entry name" value="BON"/>
    <property type="match status" value="1"/>
</dbReference>
<dbReference type="InterPro" id="IPR051257">
    <property type="entry name" value="Diverse_CBS-Domain"/>
</dbReference>
<organism evidence="5 6">
    <name type="scientific">Allokutzneria albata</name>
    <name type="common">Kibdelosporangium albatum</name>
    <dbReference type="NCBI Taxonomy" id="211114"/>
    <lineage>
        <taxon>Bacteria</taxon>
        <taxon>Bacillati</taxon>
        <taxon>Actinomycetota</taxon>
        <taxon>Actinomycetes</taxon>
        <taxon>Pseudonocardiales</taxon>
        <taxon>Pseudonocardiaceae</taxon>
        <taxon>Allokutzneria</taxon>
    </lineage>
</organism>
<sequence>MRKPTVRSVMTTDVITTTPRTPFAHAVGLMVKHGVSALPVVDASGVLVGVVSEADLLDKEACRRGPRTALDGWLRRRARQRARARTVGGAMTAWPETIDADLDVSTAADRLARSGHRRLFVVDDRGRLIGVLARRDLLRPFLRTDAELAAELEREIFERTLWADMSTVRVLVRDGVVTLAGRVDGRAGAELAVDLAKAMPGVVDVQDELEYDSDEWAEHPR</sequence>
<dbReference type="Proteomes" id="UP000183376">
    <property type="component" value="Chromosome I"/>
</dbReference>
<dbReference type="AlphaFoldDB" id="A0A1G9SK04"/>
<dbReference type="SMART" id="SM00116">
    <property type="entry name" value="CBS"/>
    <property type="match status" value="2"/>
</dbReference>
<evidence type="ECO:0000259" key="3">
    <source>
        <dbReference type="PROSITE" id="PS50914"/>
    </source>
</evidence>
<dbReference type="PIRSF" id="PIRSF036990">
    <property type="entry name" value="UCP036990_CBS_BON"/>
    <property type="match status" value="1"/>
</dbReference>
<dbReference type="Gene3D" id="3.30.1340.30">
    <property type="match status" value="1"/>
</dbReference>
<dbReference type="InterPro" id="IPR017080">
    <property type="entry name" value="UCP036990_CBS_BON"/>
</dbReference>
<dbReference type="PANTHER" id="PTHR43080">
    <property type="entry name" value="CBS DOMAIN-CONTAINING PROTEIN CBSX3, MITOCHONDRIAL"/>
    <property type="match status" value="1"/>
</dbReference>
<accession>A0A1G9SK04</accession>
<dbReference type="Pfam" id="PF00571">
    <property type="entry name" value="CBS"/>
    <property type="match status" value="2"/>
</dbReference>
<evidence type="ECO:0000256" key="2">
    <source>
        <dbReference type="PROSITE-ProRule" id="PRU00703"/>
    </source>
</evidence>
<dbReference type="EMBL" id="LT629701">
    <property type="protein sequence ID" value="SDM35627.1"/>
    <property type="molecule type" value="Genomic_DNA"/>
</dbReference>
<feature type="domain" description="CBS" evidence="4">
    <location>
        <begin position="91"/>
        <end position="147"/>
    </location>
</feature>
<evidence type="ECO:0000313" key="6">
    <source>
        <dbReference type="Proteomes" id="UP000183376"/>
    </source>
</evidence>
<dbReference type="PANTHER" id="PTHR43080:SF29">
    <property type="entry name" value="OS02G0818000 PROTEIN"/>
    <property type="match status" value="1"/>
</dbReference>
<name>A0A1G9SK04_ALLAB</name>
<dbReference type="InterPro" id="IPR007055">
    <property type="entry name" value="BON_dom"/>
</dbReference>
<dbReference type="InterPro" id="IPR046342">
    <property type="entry name" value="CBS_dom_sf"/>
</dbReference>
<dbReference type="OrthoDB" id="3626971at2"/>
<dbReference type="PROSITE" id="PS51371">
    <property type="entry name" value="CBS"/>
    <property type="match status" value="2"/>
</dbReference>
<dbReference type="Gene3D" id="3.10.580.10">
    <property type="entry name" value="CBS-domain"/>
    <property type="match status" value="1"/>
</dbReference>
<dbReference type="eggNOG" id="COG3448">
    <property type="taxonomic scope" value="Bacteria"/>
</dbReference>
<protein>
    <submittedName>
        <fullName evidence="5">CBS domain-containing protein</fullName>
    </submittedName>
</protein>
<feature type="domain" description="BON" evidence="3">
    <location>
        <begin position="144"/>
        <end position="213"/>
    </location>
</feature>
<keyword evidence="6" id="KW-1185">Reference proteome</keyword>
<dbReference type="STRING" id="211114.SAMN04489726_1222"/>
<reference evidence="5 6" key="1">
    <citation type="submission" date="2016-10" db="EMBL/GenBank/DDBJ databases">
        <authorList>
            <person name="de Groot N.N."/>
        </authorList>
    </citation>
    <scope>NUCLEOTIDE SEQUENCE [LARGE SCALE GENOMIC DNA]</scope>
    <source>
        <strain evidence="5 6">DSM 44149</strain>
    </source>
</reference>
<dbReference type="RefSeq" id="WP_043813389.1">
    <property type="nucleotide sequence ID" value="NZ_JOEF01000026.1"/>
</dbReference>
<gene>
    <name evidence="5" type="ORF">SAMN04489726_1222</name>
</gene>
<proteinExistence type="predicted"/>
<evidence type="ECO:0000259" key="4">
    <source>
        <dbReference type="PROSITE" id="PS51371"/>
    </source>
</evidence>
<dbReference type="Pfam" id="PF04972">
    <property type="entry name" value="BON"/>
    <property type="match status" value="1"/>
</dbReference>